<keyword evidence="2" id="KW-1185">Reference proteome</keyword>
<proteinExistence type="predicted"/>
<reference evidence="1 2" key="1">
    <citation type="submission" date="2016-07" db="EMBL/GenBank/DDBJ databases">
        <title>Complete genome sequence of Bradyrhizobium icense LMTR 13T, a potential inoculant strain isolated from lima bean (Phaseolus lunatus) in Peru.</title>
        <authorList>
            <person name="Ormeno-Orrillo E."/>
            <person name="Duran D."/>
            <person name="Rogel M.A."/>
            <person name="Rey L."/>
            <person name="Imperial J."/>
            <person name="Ruiz-Argueso T."/>
            <person name="Martinez-Romero E."/>
        </authorList>
    </citation>
    <scope>NUCLEOTIDE SEQUENCE [LARGE SCALE GENOMIC DNA]</scope>
    <source>
        <strain evidence="1 2">LMTR 13</strain>
    </source>
</reference>
<accession>A0A1B1UBQ6</accession>
<dbReference type="Proteomes" id="UP000092839">
    <property type="component" value="Chromosome"/>
</dbReference>
<protein>
    <submittedName>
        <fullName evidence="1">Uncharacterized protein</fullName>
    </submittedName>
</protein>
<organism evidence="1 2">
    <name type="scientific">Bradyrhizobium icense</name>
    <dbReference type="NCBI Taxonomy" id="1274631"/>
    <lineage>
        <taxon>Bacteria</taxon>
        <taxon>Pseudomonadati</taxon>
        <taxon>Pseudomonadota</taxon>
        <taxon>Alphaproteobacteria</taxon>
        <taxon>Hyphomicrobiales</taxon>
        <taxon>Nitrobacteraceae</taxon>
        <taxon>Bradyrhizobium</taxon>
    </lineage>
</organism>
<evidence type="ECO:0000313" key="2">
    <source>
        <dbReference type="Proteomes" id="UP000092839"/>
    </source>
</evidence>
<dbReference type="AlphaFoldDB" id="A0A1B1UBQ6"/>
<name>A0A1B1UBQ6_9BRAD</name>
<gene>
    <name evidence="1" type="ORF">LMTR13_07815</name>
</gene>
<evidence type="ECO:0000313" key="1">
    <source>
        <dbReference type="EMBL" id="ANW00106.1"/>
    </source>
</evidence>
<dbReference type="KEGG" id="bic:LMTR13_07815"/>
<sequence>MKPDQPLLLCREAKLDHVVSELMKIIPEPYYSKFVELLAAPYAPQATQRDGNSDPFDGLIEQLKAFDACQFEDPYDAIQACIKEVEAHRQAFDALRPYFERQPQAAEWWPDQVLKVIDDFAAQMADAMKKPHPVTGKINFIAECKFDAAETIKTLLLRALLARGCYFLK</sequence>
<dbReference type="EMBL" id="CP016428">
    <property type="protein sequence ID" value="ANW00106.1"/>
    <property type="molecule type" value="Genomic_DNA"/>
</dbReference>
<dbReference type="RefSeq" id="WP_065727392.1">
    <property type="nucleotide sequence ID" value="NZ_CP016428.1"/>
</dbReference>